<evidence type="ECO:0000313" key="2">
    <source>
        <dbReference type="EMBL" id="EOA54043.1"/>
    </source>
</evidence>
<dbReference type="PATRIC" id="fig|1121098.3.peg.2553"/>
<evidence type="ECO:0008006" key="4">
    <source>
        <dbReference type="Google" id="ProtNLM"/>
    </source>
</evidence>
<dbReference type="EMBL" id="AQHY01000028">
    <property type="protein sequence ID" value="EOA54043.1"/>
    <property type="molecule type" value="Genomic_DNA"/>
</dbReference>
<dbReference type="AlphaFoldDB" id="U6RFR8"/>
<dbReference type="GeneID" id="60061559"/>
<gene>
    <name evidence="2" type="ORF">HMPREF1534_02515</name>
</gene>
<accession>U6RFR8</accession>
<feature type="transmembrane region" description="Helical" evidence="1">
    <location>
        <begin position="12"/>
        <end position="31"/>
    </location>
</feature>
<dbReference type="STRING" id="1121098.HMPREF1534_02515"/>
<name>U6RFR8_9BACT</name>
<organism evidence="2 3">
    <name type="scientific">Phocaeicola massiliensis B84634 = Timone 84634 = DSM 17679 = JCM 13223</name>
    <dbReference type="NCBI Taxonomy" id="1121098"/>
    <lineage>
        <taxon>Bacteria</taxon>
        <taxon>Pseudomonadati</taxon>
        <taxon>Bacteroidota</taxon>
        <taxon>Bacteroidia</taxon>
        <taxon>Bacteroidales</taxon>
        <taxon>Bacteroidaceae</taxon>
        <taxon>Phocaeicola</taxon>
    </lineage>
</organism>
<protein>
    <recommendedName>
        <fullName evidence="4">YcxB-like protein domain-containing protein</fullName>
    </recommendedName>
</protein>
<sequence length="113" mass="13168">MTHVTPEEHCLFSPLLILFLCLFYILIMLPIRLNKIYRKSVAGHTWVEMTLEGLVYDRAEQKKEIAWEEVAGVALYKDYCFLYGKGGGEFLVVTSDERVKESLLYYLNARKVK</sequence>
<dbReference type="OrthoDB" id="9874424at2"/>
<keyword evidence="1" id="KW-0472">Membrane</keyword>
<dbReference type="RefSeq" id="WP_005941610.1">
    <property type="nucleotide sequence ID" value="NZ_KB890326.1"/>
</dbReference>
<dbReference type="Proteomes" id="UP000017831">
    <property type="component" value="Unassembled WGS sequence"/>
</dbReference>
<comment type="caution">
    <text evidence="2">The sequence shown here is derived from an EMBL/GenBank/DDBJ whole genome shotgun (WGS) entry which is preliminary data.</text>
</comment>
<reference evidence="2 3" key="1">
    <citation type="submission" date="2013-04" db="EMBL/GenBank/DDBJ databases">
        <title>The Genome Sequence of Bacteroides massiliensis DSM 17679.</title>
        <authorList>
            <consortium name="The Broad Institute Genomics Platform"/>
            <person name="Earl A."/>
            <person name="Ward D."/>
            <person name="Feldgarden M."/>
            <person name="Gevers D."/>
            <person name="Martens E."/>
            <person name="Fenner L."/>
            <person name="Roux V."/>
            <person name="Mallet M.N."/>
            <person name="Raoult D."/>
            <person name="Walker B."/>
            <person name="Young S."/>
            <person name="Zeng Q."/>
            <person name="Gargeya S."/>
            <person name="Fitzgerald M."/>
            <person name="Haas B."/>
            <person name="Abouelleil A."/>
            <person name="Allen A.W."/>
            <person name="Alvarado L."/>
            <person name="Arachchi H.M."/>
            <person name="Berlin A.M."/>
            <person name="Chapman S.B."/>
            <person name="Gainer-Dewar J."/>
            <person name="Goldberg J."/>
            <person name="Griggs A."/>
            <person name="Gujja S."/>
            <person name="Hansen M."/>
            <person name="Howarth C."/>
            <person name="Imamovic A."/>
            <person name="Ireland A."/>
            <person name="Larimer J."/>
            <person name="McCowan C."/>
            <person name="Murphy C."/>
            <person name="Pearson M."/>
            <person name="Poon T.W."/>
            <person name="Priest M."/>
            <person name="Roberts A."/>
            <person name="Saif S."/>
            <person name="Shea T."/>
            <person name="Sisk P."/>
            <person name="Sykes S."/>
            <person name="Wortman J."/>
            <person name="Nusbaum C."/>
            <person name="Birren B."/>
        </authorList>
    </citation>
    <scope>NUCLEOTIDE SEQUENCE [LARGE SCALE GENOMIC DNA]</scope>
    <source>
        <strain evidence="3">B84634 / Timone 84634 / DSM 17679 / JCM 13223</strain>
    </source>
</reference>
<keyword evidence="1" id="KW-0812">Transmembrane</keyword>
<keyword evidence="1" id="KW-1133">Transmembrane helix</keyword>
<keyword evidence="3" id="KW-1185">Reference proteome</keyword>
<proteinExistence type="predicted"/>
<dbReference type="HOGENOM" id="CLU_2128473_0_0_10"/>
<dbReference type="eggNOG" id="ENOG5033PD9">
    <property type="taxonomic scope" value="Bacteria"/>
</dbReference>
<evidence type="ECO:0000256" key="1">
    <source>
        <dbReference type="SAM" id="Phobius"/>
    </source>
</evidence>
<evidence type="ECO:0000313" key="3">
    <source>
        <dbReference type="Proteomes" id="UP000017831"/>
    </source>
</evidence>